<proteinExistence type="inferred from homology"/>
<keyword evidence="5 7" id="KW-0472">Membrane</keyword>
<protein>
    <submittedName>
        <fullName evidence="9">Solute carrier family 23 member 2-like</fullName>
    </submittedName>
</protein>
<dbReference type="Proteomes" id="UP000694845">
    <property type="component" value="Unplaced"/>
</dbReference>
<evidence type="ECO:0000256" key="1">
    <source>
        <dbReference type="ARBA" id="ARBA00004141"/>
    </source>
</evidence>
<feature type="transmembrane region" description="Helical" evidence="7">
    <location>
        <begin position="283"/>
        <end position="306"/>
    </location>
</feature>
<dbReference type="GO" id="GO:0016020">
    <property type="term" value="C:membrane"/>
    <property type="evidence" value="ECO:0007669"/>
    <property type="project" value="UniProtKB-SubCell"/>
</dbReference>
<comment type="similarity">
    <text evidence="2">Belongs to the nucleobase:cation symporter-2 (NCS2) (TC 2.A.40) family.</text>
</comment>
<keyword evidence="3 7" id="KW-0812">Transmembrane</keyword>
<evidence type="ECO:0000256" key="5">
    <source>
        <dbReference type="ARBA" id="ARBA00023136"/>
    </source>
</evidence>
<evidence type="ECO:0000256" key="4">
    <source>
        <dbReference type="ARBA" id="ARBA00022989"/>
    </source>
</evidence>
<keyword evidence="8" id="KW-1185">Reference proteome</keyword>
<feature type="transmembrane region" description="Helical" evidence="7">
    <location>
        <begin position="139"/>
        <end position="162"/>
    </location>
</feature>
<feature type="region of interest" description="Disordered" evidence="6">
    <location>
        <begin position="418"/>
        <end position="441"/>
    </location>
</feature>
<dbReference type="GeneID" id="110986405"/>
<comment type="subcellular location">
    <subcellularLocation>
        <location evidence="1">Membrane</location>
        <topology evidence="1">Multi-pass membrane protein</topology>
    </subcellularLocation>
</comment>
<evidence type="ECO:0000313" key="9">
    <source>
        <dbReference type="RefSeq" id="XP_022103943.1"/>
    </source>
</evidence>
<dbReference type="GO" id="GO:0022857">
    <property type="term" value="F:transmembrane transporter activity"/>
    <property type="evidence" value="ECO:0007669"/>
    <property type="project" value="InterPro"/>
</dbReference>
<reference evidence="9" key="1">
    <citation type="submission" date="2025-08" db="UniProtKB">
        <authorList>
            <consortium name="RefSeq"/>
        </authorList>
    </citation>
    <scope>IDENTIFICATION</scope>
</reference>
<dbReference type="AlphaFoldDB" id="A0A8B7ZE51"/>
<accession>A0A8B7ZE51</accession>
<dbReference type="InterPro" id="IPR006043">
    <property type="entry name" value="NCS2"/>
</dbReference>
<evidence type="ECO:0000256" key="3">
    <source>
        <dbReference type="ARBA" id="ARBA00022692"/>
    </source>
</evidence>
<evidence type="ECO:0000256" key="6">
    <source>
        <dbReference type="SAM" id="MobiDB-lite"/>
    </source>
</evidence>
<feature type="transmembrane region" description="Helical" evidence="7">
    <location>
        <begin position="312"/>
        <end position="330"/>
    </location>
</feature>
<dbReference type="KEGG" id="aplc:110986405"/>
<gene>
    <name evidence="9" type="primary">LOC110986405</name>
</gene>
<feature type="transmembrane region" description="Helical" evidence="7">
    <location>
        <begin position="342"/>
        <end position="360"/>
    </location>
</feature>
<keyword evidence="4 7" id="KW-1133">Transmembrane helix</keyword>
<evidence type="ECO:0000256" key="2">
    <source>
        <dbReference type="ARBA" id="ARBA00008821"/>
    </source>
</evidence>
<evidence type="ECO:0000313" key="8">
    <source>
        <dbReference type="Proteomes" id="UP000694845"/>
    </source>
</evidence>
<name>A0A8B7ZE51_ACAPL</name>
<dbReference type="PANTHER" id="PTHR11119">
    <property type="entry name" value="XANTHINE-URACIL / VITAMIN C PERMEASE FAMILY MEMBER"/>
    <property type="match status" value="1"/>
</dbReference>
<dbReference type="RefSeq" id="XP_022103943.1">
    <property type="nucleotide sequence ID" value="XM_022248251.1"/>
</dbReference>
<feature type="transmembrane region" description="Helical" evidence="7">
    <location>
        <begin position="96"/>
        <end position="113"/>
    </location>
</feature>
<dbReference type="Pfam" id="PF00860">
    <property type="entry name" value="Xan_ur_permease"/>
    <property type="match status" value="1"/>
</dbReference>
<feature type="transmembrane region" description="Helical" evidence="7">
    <location>
        <begin position="67"/>
        <end position="84"/>
    </location>
</feature>
<dbReference type="OrthoDB" id="1641903at2759"/>
<dbReference type="OMA" id="VPYMGGS"/>
<evidence type="ECO:0000256" key="7">
    <source>
        <dbReference type="SAM" id="Phobius"/>
    </source>
</evidence>
<sequence>MVPTFSILRTRGECPPAPTDNSTVEMSDAAEEEWLARIREIQGAIMVASCVQVVIGATGIVGILINFIGPITVTSVVTLIGLGVHKPAAEKSGKHWGIAVMTMVLIALLSQYMPEIGVPVLSCKSQKKCHMTRFKLFKLFPIILGVAVVWLFCVILTAIGVFPDDPNVYGYAARTDLNTMVMERAPWFSFPYPGQWGTPTVRLSSVLGMTAGVFASIVDSVGDYYACARMCGAPPPPQHAINRGVLIEGIGCILAGAWGSGNGTTSHSSNIGIIALTKVGSRVVVQAAGCILMFTGLLGKFSAFFATTPEPIVGGVLCIVVSMVTSVGLSNLQFVDLNSSRNLFIVGFSILMGLVVPYYLEQNPGILKTGFTEIDQIISVMLTTGMFVGGFLAILLDNTIPGTDEERGIHSWRQHITSDAGNEEEGAEPETDKNRDGGEGQDIELDVMHVPDQLQADVNEKGSSMQTASPDSYDLPLVMRFVRRWAWCRYLPFSPTFRGFKFGWMKKICKKKESVD</sequence>
<organism evidence="8 9">
    <name type="scientific">Acanthaster planci</name>
    <name type="common">Crown-of-thorns starfish</name>
    <dbReference type="NCBI Taxonomy" id="133434"/>
    <lineage>
        <taxon>Eukaryota</taxon>
        <taxon>Metazoa</taxon>
        <taxon>Echinodermata</taxon>
        <taxon>Eleutherozoa</taxon>
        <taxon>Asterozoa</taxon>
        <taxon>Asteroidea</taxon>
        <taxon>Valvatacea</taxon>
        <taxon>Valvatida</taxon>
        <taxon>Acanthasteridae</taxon>
        <taxon>Acanthaster</taxon>
    </lineage>
</organism>
<feature type="transmembrane region" description="Helical" evidence="7">
    <location>
        <begin position="376"/>
        <end position="396"/>
    </location>
</feature>